<dbReference type="PRINTS" id="PR00080">
    <property type="entry name" value="SDRFAMILY"/>
</dbReference>
<evidence type="ECO:0000313" key="8">
    <source>
        <dbReference type="EMBL" id="URE46723.1"/>
    </source>
</evidence>
<dbReference type="Pfam" id="PF13561">
    <property type="entry name" value="adh_short_C2"/>
    <property type="match status" value="1"/>
</dbReference>
<dbReference type="FunFam" id="3.40.50.720:FF:000084">
    <property type="entry name" value="Short-chain dehydrogenase reductase"/>
    <property type="match status" value="1"/>
</dbReference>
<keyword evidence="9" id="KW-1185">Reference proteome</keyword>
<keyword evidence="2" id="KW-0479">Metal-binding</keyword>
<gene>
    <name evidence="8" type="ORF">MUK42_14265</name>
</gene>
<evidence type="ECO:0000256" key="6">
    <source>
        <dbReference type="ARBA" id="ARBA00023098"/>
    </source>
</evidence>
<dbReference type="InterPro" id="IPR027443">
    <property type="entry name" value="IPNS-like_sf"/>
</dbReference>
<dbReference type="FunFam" id="2.60.120.330:FF:000026">
    <property type="entry name" value="DIBOA-glucoside dioxygenase BX6"/>
    <property type="match status" value="1"/>
</dbReference>
<evidence type="ECO:0000256" key="3">
    <source>
        <dbReference type="ARBA" id="ARBA00023002"/>
    </source>
</evidence>
<dbReference type="PANTHER" id="PTHR43180">
    <property type="entry name" value="3-OXOACYL-(ACYL-CARRIER-PROTEIN) REDUCTASE (AFU_ORTHOLOGUE AFUA_6G11210)"/>
    <property type="match status" value="1"/>
</dbReference>
<comment type="similarity">
    <text evidence="1">Belongs to the short-chain dehydrogenases/reductases (SDR) family.</text>
</comment>
<keyword evidence="6" id="KW-0443">Lipid metabolism</keyword>
<dbReference type="PANTHER" id="PTHR43180:SF28">
    <property type="entry name" value="NAD(P)-BINDING ROSSMANN-FOLD SUPERFAMILY PROTEIN"/>
    <property type="match status" value="1"/>
</dbReference>
<dbReference type="SUPFAM" id="SSF51735">
    <property type="entry name" value="NAD(P)-binding Rossmann-fold domains"/>
    <property type="match status" value="1"/>
</dbReference>
<dbReference type="GO" id="GO:0006629">
    <property type="term" value="P:lipid metabolic process"/>
    <property type="evidence" value="ECO:0007669"/>
    <property type="project" value="UniProtKB-KW"/>
</dbReference>
<evidence type="ECO:0000256" key="2">
    <source>
        <dbReference type="ARBA" id="ARBA00022723"/>
    </source>
</evidence>
<dbReference type="InterPro" id="IPR036291">
    <property type="entry name" value="NAD(P)-bd_dom_sf"/>
</dbReference>
<dbReference type="InterPro" id="IPR002347">
    <property type="entry name" value="SDR_fam"/>
</dbReference>
<dbReference type="EMBL" id="CP097511">
    <property type="protein sequence ID" value="URE46723.1"/>
    <property type="molecule type" value="Genomic_DNA"/>
</dbReference>
<dbReference type="InterPro" id="IPR005123">
    <property type="entry name" value="Oxoglu/Fe-dep_dioxygenase_dom"/>
</dbReference>
<evidence type="ECO:0000256" key="5">
    <source>
        <dbReference type="ARBA" id="ARBA00023027"/>
    </source>
</evidence>
<feature type="domain" description="Fe2OG dioxygenase" evidence="7">
    <location>
        <begin position="202"/>
        <end position="309"/>
    </location>
</feature>
<keyword evidence="4" id="KW-0408">Iron</keyword>
<organism evidence="8 9">
    <name type="scientific">Musa troglodytarum</name>
    <name type="common">fe'i banana</name>
    <dbReference type="NCBI Taxonomy" id="320322"/>
    <lineage>
        <taxon>Eukaryota</taxon>
        <taxon>Viridiplantae</taxon>
        <taxon>Streptophyta</taxon>
        <taxon>Embryophyta</taxon>
        <taxon>Tracheophyta</taxon>
        <taxon>Spermatophyta</taxon>
        <taxon>Magnoliopsida</taxon>
        <taxon>Liliopsida</taxon>
        <taxon>Zingiberales</taxon>
        <taxon>Musaceae</taxon>
        <taxon>Musa</taxon>
    </lineage>
</organism>
<dbReference type="Pfam" id="PF14226">
    <property type="entry name" value="DIOX_N"/>
    <property type="match status" value="1"/>
</dbReference>
<reference evidence="8" key="1">
    <citation type="submission" date="2022-05" db="EMBL/GenBank/DDBJ databases">
        <title>The Musa troglodytarum L. genome provides insights into the mechanism of non-climacteric behaviour and enrichment of carotenoids.</title>
        <authorList>
            <person name="Wang J."/>
        </authorList>
    </citation>
    <scope>NUCLEOTIDE SEQUENCE</scope>
    <source>
        <tissue evidence="8">Leaf</tissue>
    </source>
</reference>
<dbReference type="GO" id="GO:0046872">
    <property type="term" value="F:metal ion binding"/>
    <property type="evidence" value="ECO:0007669"/>
    <property type="project" value="UniProtKB-KW"/>
</dbReference>
<evidence type="ECO:0000256" key="4">
    <source>
        <dbReference type="ARBA" id="ARBA00023004"/>
    </source>
</evidence>
<dbReference type="PRINTS" id="PR00081">
    <property type="entry name" value="GDHRDH"/>
</dbReference>
<dbReference type="InterPro" id="IPR026992">
    <property type="entry name" value="DIOX_N"/>
</dbReference>
<name>A0A9E7ICH1_9LILI</name>
<dbReference type="InterPro" id="IPR044861">
    <property type="entry name" value="IPNS-like_FE2OG_OXY"/>
</dbReference>
<dbReference type="SUPFAM" id="SSF51197">
    <property type="entry name" value="Clavaminate synthase-like"/>
    <property type="match status" value="1"/>
</dbReference>
<evidence type="ECO:0000256" key="1">
    <source>
        <dbReference type="ARBA" id="ARBA00006484"/>
    </source>
</evidence>
<protein>
    <submittedName>
        <fullName evidence="8">Sex determination protein</fullName>
    </submittedName>
</protein>
<dbReference type="Gene3D" id="3.40.50.720">
    <property type="entry name" value="NAD(P)-binding Rossmann-like Domain"/>
    <property type="match status" value="1"/>
</dbReference>
<sequence>MATAESFDRTAALKEFDEAKTGVRGLVESGAAATLPPIFRHPVLRPRCSSPSSLSVPTVDLSLPRPAAVALAAAAAAACDWGFFQVVNHGLPLSLIDRAISAVRSFHEQPSSVRAAFYSRSVAGGVSYSSNVDLFRSGAASWRDTIQLQMGPTRPDPERIPPVCREELLAWDEHVAAAGRAVMGLLSEGLGAGPGLLEATTCAEGRLMACHYYPPCPEPDLTVGIAEHADPGVLTVLAQDGVGGLQVKWTGEDGASEWVDVRPASGALVINVGDLLQIMSNDEYKSVEHRVLANPHQEARVSIATFFNPGKRGDSVFYGSIPELVSPAKPARYRNFTMAEFMGTFFGKKISSRSLIDHFKLCKRIWAMRAGVSHLQQQHYFSTQPARLAGKVAVITGAASGLGKAAAAEFIRHGAKVILADVHHELGKATADELGPAAAFVGCDVTQEPDVAAAVDLAVAKHGQLDIMFNNAGVAGSLATCITDLDLADFDRTIAVNARSVVAGIKHAARVMVPRRAGCILCTASIAGVLGGMTPLDYSVSKAAVLGAMRSAAAELGKHGVRVNCISPHALPTPFGINAIKKMMPEVDVRRVKEMIEATGELAGTKCEVKDVANAAVYLASDEAKYISGHNLVVDGGFTAYKYLQLTPP</sequence>
<accession>A0A9E7ICH1</accession>
<keyword evidence="5" id="KW-0520">NAD</keyword>
<proteinExistence type="inferred from homology"/>
<dbReference type="PROSITE" id="PS51471">
    <property type="entry name" value="FE2OG_OXY"/>
    <property type="match status" value="1"/>
</dbReference>
<dbReference type="AlphaFoldDB" id="A0A9E7ICH1"/>
<dbReference type="Gene3D" id="2.60.120.330">
    <property type="entry name" value="B-lactam Antibiotic, Isopenicillin N Synthase, Chain"/>
    <property type="match status" value="1"/>
</dbReference>
<evidence type="ECO:0000313" key="9">
    <source>
        <dbReference type="Proteomes" id="UP001055439"/>
    </source>
</evidence>
<dbReference type="GO" id="GO:0016491">
    <property type="term" value="F:oxidoreductase activity"/>
    <property type="evidence" value="ECO:0007669"/>
    <property type="project" value="UniProtKB-KW"/>
</dbReference>
<dbReference type="Pfam" id="PF03171">
    <property type="entry name" value="2OG-FeII_Oxy"/>
    <property type="match status" value="1"/>
</dbReference>
<keyword evidence="3" id="KW-0560">Oxidoreductase</keyword>
<dbReference type="OrthoDB" id="288590at2759"/>
<dbReference type="Proteomes" id="UP001055439">
    <property type="component" value="Chromosome 9"/>
</dbReference>
<evidence type="ECO:0000259" key="7">
    <source>
        <dbReference type="PROSITE" id="PS51471"/>
    </source>
</evidence>